<proteinExistence type="predicted"/>
<dbReference type="STRING" id="1325734.A0A428QHH8"/>
<comment type="caution">
    <text evidence="2">The sequence shown here is derived from an EMBL/GenBank/DDBJ whole genome shotgun (WGS) entry which is preliminary data.</text>
</comment>
<evidence type="ECO:0000256" key="1">
    <source>
        <dbReference type="SAM" id="MobiDB-lite"/>
    </source>
</evidence>
<dbReference type="Proteomes" id="UP000288168">
    <property type="component" value="Unassembled WGS sequence"/>
</dbReference>
<evidence type="ECO:0000313" key="3">
    <source>
        <dbReference type="Proteomes" id="UP000288168"/>
    </source>
</evidence>
<keyword evidence="3" id="KW-1185">Reference proteome</keyword>
<accession>A0A428QHH8</accession>
<evidence type="ECO:0000313" key="2">
    <source>
        <dbReference type="EMBL" id="RSL64777.1"/>
    </source>
</evidence>
<feature type="region of interest" description="Disordered" evidence="1">
    <location>
        <begin position="126"/>
        <end position="183"/>
    </location>
</feature>
<sequence>MSEDQTCYSNDQIEHLFVSFSAFLTSERNSTRFPHGLRQFLQTVRSEQTVPASTPRIFLDHGGIQALVAYFVVKPGTAHASGNEALRRRFAELDNLSVTDREQLAQRIRDLDVHSTVGDLIQQLEHQTMGEQPEAAGPRPSKRPRTNEHAAASSDSVSLITDQVQEGRATDLSTVHPDNPAVE</sequence>
<gene>
    <name evidence="2" type="ORF">CEP54_004605</name>
</gene>
<reference evidence="2 3" key="1">
    <citation type="submission" date="2017-06" db="EMBL/GenBank/DDBJ databases">
        <title>Comparative genomic analysis of Ambrosia Fusariam Clade fungi.</title>
        <authorList>
            <person name="Stajich J.E."/>
            <person name="Carrillo J."/>
            <person name="Kijimoto T."/>
            <person name="Eskalen A."/>
            <person name="O'Donnell K."/>
            <person name="Kasson M."/>
        </authorList>
    </citation>
    <scope>NUCLEOTIDE SEQUENCE [LARGE SCALE GENOMIC DNA]</scope>
    <source>
        <strain evidence="2 3">NRRL62584</strain>
    </source>
</reference>
<dbReference type="EMBL" id="NKCI01000032">
    <property type="protein sequence ID" value="RSL64777.1"/>
    <property type="molecule type" value="Genomic_DNA"/>
</dbReference>
<protein>
    <submittedName>
        <fullName evidence="2">Uncharacterized protein</fullName>
    </submittedName>
</protein>
<dbReference type="AlphaFoldDB" id="A0A428QHH8"/>
<organism evidence="2 3">
    <name type="scientific">Fusarium duplospermum</name>
    <dbReference type="NCBI Taxonomy" id="1325734"/>
    <lineage>
        <taxon>Eukaryota</taxon>
        <taxon>Fungi</taxon>
        <taxon>Dikarya</taxon>
        <taxon>Ascomycota</taxon>
        <taxon>Pezizomycotina</taxon>
        <taxon>Sordariomycetes</taxon>
        <taxon>Hypocreomycetidae</taxon>
        <taxon>Hypocreales</taxon>
        <taxon>Nectriaceae</taxon>
        <taxon>Fusarium</taxon>
        <taxon>Fusarium solani species complex</taxon>
    </lineage>
</organism>
<name>A0A428QHH8_9HYPO</name>
<dbReference type="OrthoDB" id="3499148at2759"/>
<feature type="compositionally biased region" description="Polar residues" evidence="1">
    <location>
        <begin position="153"/>
        <end position="164"/>
    </location>
</feature>